<proteinExistence type="predicted"/>
<name>A0A292PJ09_9PEZI</name>
<feature type="compositionally biased region" description="Polar residues" evidence="1">
    <location>
        <begin position="186"/>
        <end position="201"/>
    </location>
</feature>
<keyword evidence="4" id="KW-1185">Reference proteome</keyword>
<dbReference type="Gene3D" id="3.40.50.300">
    <property type="entry name" value="P-loop containing nucleotide triphosphate hydrolases"/>
    <property type="match status" value="1"/>
</dbReference>
<keyword evidence="2" id="KW-0812">Transmembrane</keyword>
<dbReference type="EMBL" id="LN891196">
    <property type="protein sequence ID" value="CUS07582.1"/>
    <property type="molecule type" value="Genomic_DNA"/>
</dbReference>
<keyword evidence="2" id="KW-0472">Membrane</keyword>
<sequence>MSIILENTLPCALQNIIRQAGMCIFFTGFIDIAESEQLWKGNIRMLGEYGGHSCPDVLHVGHFRASSPKGAHATPPADWTYSHHEVQTLIPHGKGIIELIRSDPEKAIAELKANNFDGIAFYGASGIRKTQTAVQFMQACCQHIYNIFWADASTLTTITTHFQYTSDLLEIDARCDTSPHTRLANQMRNGAQVAPGSTNKRFSTHDNLTDKTASTKDTGSSMENGTSSSRENLPPTIRSKLESPSTGNWLLVLDNLTEEAAIAKSLPKTPNGTIIVTTRSLQLVSRLDCRAVGARRMSPGSAALLFEINYLNPEGSEMKQDEAMELVEFLEYLPAKIADAALDMSKNRVSVREYLAELKAVRRLLESSRPWRCSRPDWIYGCWNGAAPAVAWGCFVIFSILSAWAIGFRRG</sequence>
<evidence type="ECO:0000313" key="3">
    <source>
        <dbReference type="EMBL" id="CUS07582.1"/>
    </source>
</evidence>
<organism evidence="3 4">
    <name type="scientific">Tuber aestivum</name>
    <name type="common">summer truffle</name>
    <dbReference type="NCBI Taxonomy" id="59557"/>
    <lineage>
        <taxon>Eukaryota</taxon>
        <taxon>Fungi</taxon>
        <taxon>Dikarya</taxon>
        <taxon>Ascomycota</taxon>
        <taxon>Pezizomycotina</taxon>
        <taxon>Pezizomycetes</taxon>
        <taxon>Pezizales</taxon>
        <taxon>Tuberaceae</taxon>
        <taxon>Tuber</taxon>
    </lineage>
</organism>
<dbReference type="AlphaFoldDB" id="A0A292PJ09"/>
<feature type="transmembrane region" description="Helical" evidence="2">
    <location>
        <begin position="389"/>
        <end position="408"/>
    </location>
</feature>
<feature type="compositionally biased region" description="Polar residues" evidence="1">
    <location>
        <begin position="210"/>
        <end position="231"/>
    </location>
</feature>
<feature type="region of interest" description="Disordered" evidence="1">
    <location>
        <begin position="186"/>
        <end position="241"/>
    </location>
</feature>
<keyword evidence="2" id="KW-1133">Transmembrane helix</keyword>
<evidence type="ECO:0000256" key="2">
    <source>
        <dbReference type="SAM" id="Phobius"/>
    </source>
</evidence>
<evidence type="ECO:0008006" key="5">
    <source>
        <dbReference type="Google" id="ProtNLM"/>
    </source>
</evidence>
<gene>
    <name evidence="3" type="ORF">GSTUAT00008340001</name>
</gene>
<accession>A0A292PJ09</accession>
<evidence type="ECO:0000256" key="1">
    <source>
        <dbReference type="SAM" id="MobiDB-lite"/>
    </source>
</evidence>
<protein>
    <recommendedName>
        <fullName evidence="5">NB-ARC domain-containing protein</fullName>
    </recommendedName>
</protein>
<reference evidence="3" key="1">
    <citation type="submission" date="2015-10" db="EMBL/GenBank/DDBJ databases">
        <authorList>
            <person name="Regsiter A."/>
            <person name="william w."/>
        </authorList>
    </citation>
    <scope>NUCLEOTIDE SEQUENCE</scope>
    <source>
        <strain evidence="3">Montdore</strain>
    </source>
</reference>
<dbReference type="SUPFAM" id="SSF52540">
    <property type="entry name" value="P-loop containing nucleoside triphosphate hydrolases"/>
    <property type="match status" value="1"/>
</dbReference>
<dbReference type="Proteomes" id="UP001412239">
    <property type="component" value="Unassembled WGS sequence"/>
</dbReference>
<dbReference type="InterPro" id="IPR027417">
    <property type="entry name" value="P-loop_NTPase"/>
</dbReference>
<evidence type="ECO:0000313" key="4">
    <source>
        <dbReference type="Proteomes" id="UP001412239"/>
    </source>
</evidence>